<evidence type="ECO:0000313" key="3">
    <source>
        <dbReference type="Proteomes" id="UP000499080"/>
    </source>
</evidence>
<keyword evidence="3" id="KW-1185">Reference proteome</keyword>
<organism evidence="2 3">
    <name type="scientific">Araneus ventricosus</name>
    <name type="common">Orbweaver spider</name>
    <name type="synonym">Epeira ventricosa</name>
    <dbReference type="NCBI Taxonomy" id="182803"/>
    <lineage>
        <taxon>Eukaryota</taxon>
        <taxon>Metazoa</taxon>
        <taxon>Ecdysozoa</taxon>
        <taxon>Arthropoda</taxon>
        <taxon>Chelicerata</taxon>
        <taxon>Arachnida</taxon>
        <taxon>Araneae</taxon>
        <taxon>Araneomorphae</taxon>
        <taxon>Entelegynae</taxon>
        <taxon>Araneoidea</taxon>
        <taxon>Araneidae</taxon>
        <taxon>Araneus</taxon>
    </lineage>
</organism>
<reference evidence="2 3" key="1">
    <citation type="journal article" date="2019" name="Sci. Rep.">
        <title>Orb-weaving spider Araneus ventricosus genome elucidates the spidroin gene catalogue.</title>
        <authorList>
            <person name="Kono N."/>
            <person name="Nakamura H."/>
            <person name="Ohtoshi R."/>
            <person name="Moran D.A.P."/>
            <person name="Shinohara A."/>
            <person name="Yoshida Y."/>
            <person name="Fujiwara M."/>
            <person name="Mori M."/>
            <person name="Tomita M."/>
            <person name="Arakawa K."/>
        </authorList>
    </citation>
    <scope>NUCLEOTIDE SEQUENCE [LARGE SCALE GENOMIC DNA]</scope>
</reference>
<accession>A0A4Y2W970</accession>
<dbReference type="EMBL" id="BGPR01057681">
    <property type="protein sequence ID" value="GBO33960.1"/>
    <property type="molecule type" value="Genomic_DNA"/>
</dbReference>
<protein>
    <submittedName>
        <fullName evidence="2">Uncharacterized protein</fullName>
    </submittedName>
</protein>
<dbReference type="EMBL" id="BGPR01057717">
    <property type="protein sequence ID" value="GBO33985.1"/>
    <property type="molecule type" value="Genomic_DNA"/>
</dbReference>
<sequence length="80" mass="8685">MAGLSSPISTQRSPLMTTVYSHHSEQQAAETRLTSIEVIWPVTAGLGVRRLNHTYGAKRSPVGVEWEIGVPAQMSSSSFD</sequence>
<name>A0A4Y2W970_ARAVE</name>
<evidence type="ECO:0000313" key="2">
    <source>
        <dbReference type="EMBL" id="GBO33985.1"/>
    </source>
</evidence>
<evidence type="ECO:0000313" key="1">
    <source>
        <dbReference type="EMBL" id="GBO33960.1"/>
    </source>
</evidence>
<dbReference type="Proteomes" id="UP000499080">
    <property type="component" value="Unassembled WGS sequence"/>
</dbReference>
<comment type="caution">
    <text evidence="2">The sequence shown here is derived from an EMBL/GenBank/DDBJ whole genome shotgun (WGS) entry which is preliminary data.</text>
</comment>
<dbReference type="AlphaFoldDB" id="A0A4Y2W970"/>
<gene>
    <name evidence="2" type="ORF">AVEN_27086_1</name>
    <name evidence="1" type="ORF">AVEN_45155_1</name>
</gene>
<proteinExistence type="predicted"/>